<dbReference type="InterPro" id="IPR042099">
    <property type="entry name" value="ANL_N_sf"/>
</dbReference>
<dbReference type="Proteomes" id="UP001629113">
    <property type="component" value="Unassembled WGS sequence"/>
</dbReference>
<dbReference type="InterPro" id="IPR013120">
    <property type="entry name" value="FAR_NAD-bd"/>
</dbReference>
<dbReference type="PANTHER" id="PTHR43439">
    <property type="entry name" value="PHENYLACETATE-COENZYME A LIGASE"/>
    <property type="match status" value="1"/>
</dbReference>
<keyword evidence="5" id="KW-1185">Reference proteome</keyword>
<evidence type="ECO:0000259" key="3">
    <source>
        <dbReference type="PROSITE" id="PS50075"/>
    </source>
</evidence>
<dbReference type="InterPro" id="IPR009081">
    <property type="entry name" value="PP-bd_ACP"/>
</dbReference>
<evidence type="ECO:0000256" key="1">
    <source>
        <dbReference type="ARBA" id="ARBA00022450"/>
    </source>
</evidence>
<reference evidence="4 5" key="1">
    <citation type="submission" date="2024-06" db="EMBL/GenBank/DDBJ databases">
        <title>Complete genome of Phlyctema vagabunda strain 19-DSS-EL-015.</title>
        <authorList>
            <person name="Fiorenzani C."/>
        </authorList>
    </citation>
    <scope>NUCLEOTIDE SEQUENCE [LARGE SCALE GENOMIC DNA]</scope>
    <source>
        <strain evidence="4 5">19-DSS-EL-015</strain>
    </source>
</reference>
<keyword evidence="1" id="KW-0596">Phosphopantetheine</keyword>
<dbReference type="Pfam" id="PF00501">
    <property type="entry name" value="AMP-binding"/>
    <property type="match status" value="1"/>
</dbReference>
<dbReference type="InterPro" id="IPR020845">
    <property type="entry name" value="AMP-binding_CS"/>
</dbReference>
<name>A0ABR4PPP1_9HELO</name>
<dbReference type="PROSITE" id="PS00012">
    <property type="entry name" value="PHOSPHOPANTETHEINE"/>
    <property type="match status" value="1"/>
</dbReference>
<dbReference type="SUPFAM" id="SSF51735">
    <property type="entry name" value="NAD(P)-binding Rossmann-fold domains"/>
    <property type="match status" value="1"/>
</dbReference>
<dbReference type="Pfam" id="PF00550">
    <property type="entry name" value="PP-binding"/>
    <property type="match status" value="1"/>
</dbReference>
<dbReference type="PROSITE" id="PS00455">
    <property type="entry name" value="AMP_BINDING"/>
    <property type="match status" value="1"/>
</dbReference>
<accession>A0ABR4PPP1</accession>
<proteinExistence type="predicted"/>
<dbReference type="SUPFAM" id="SSF47336">
    <property type="entry name" value="ACP-like"/>
    <property type="match status" value="1"/>
</dbReference>
<evidence type="ECO:0000256" key="2">
    <source>
        <dbReference type="ARBA" id="ARBA00022553"/>
    </source>
</evidence>
<organism evidence="4 5">
    <name type="scientific">Phlyctema vagabunda</name>
    <dbReference type="NCBI Taxonomy" id="108571"/>
    <lineage>
        <taxon>Eukaryota</taxon>
        <taxon>Fungi</taxon>
        <taxon>Dikarya</taxon>
        <taxon>Ascomycota</taxon>
        <taxon>Pezizomycotina</taxon>
        <taxon>Leotiomycetes</taxon>
        <taxon>Helotiales</taxon>
        <taxon>Dermateaceae</taxon>
        <taxon>Phlyctema</taxon>
    </lineage>
</organism>
<keyword evidence="2" id="KW-0597">Phosphoprotein</keyword>
<comment type="caution">
    <text evidence="4">The sequence shown here is derived from an EMBL/GenBank/DDBJ whole genome shotgun (WGS) entry which is preliminary data.</text>
</comment>
<dbReference type="InterPro" id="IPR000873">
    <property type="entry name" value="AMP-dep_synth/lig_dom"/>
</dbReference>
<dbReference type="PROSITE" id="PS50075">
    <property type="entry name" value="CARRIER"/>
    <property type="match status" value="1"/>
</dbReference>
<dbReference type="PANTHER" id="PTHR43439:SF2">
    <property type="entry name" value="ENZYME, PUTATIVE (JCVI)-RELATED"/>
    <property type="match status" value="1"/>
</dbReference>
<gene>
    <name evidence="4" type="ORF">PVAG01_02046</name>
</gene>
<dbReference type="InterPro" id="IPR051414">
    <property type="entry name" value="Adenylate-forming_Reductase"/>
</dbReference>
<dbReference type="InterPro" id="IPR006162">
    <property type="entry name" value="Ppantetheine_attach_site"/>
</dbReference>
<dbReference type="InterPro" id="IPR036736">
    <property type="entry name" value="ACP-like_sf"/>
</dbReference>
<dbReference type="SUPFAM" id="SSF56801">
    <property type="entry name" value="Acetyl-CoA synthetase-like"/>
    <property type="match status" value="1"/>
</dbReference>
<dbReference type="Pfam" id="PF23562">
    <property type="entry name" value="AMP-binding_C_3"/>
    <property type="match status" value="1"/>
</dbReference>
<dbReference type="InterPro" id="IPR036291">
    <property type="entry name" value="NAD(P)-bd_dom_sf"/>
</dbReference>
<dbReference type="EMBL" id="JBFCZG010000002">
    <property type="protein sequence ID" value="KAL3425255.1"/>
    <property type="molecule type" value="Genomic_DNA"/>
</dbReference>
<sequence>MTTLIATATTALGSETKDGAWSQAVELKENPIYTIDDLLVSRCQKIPTLPLVAYPGSSRGRSDYIHYTAKDLDRFAFEAAKRLTSLGLSRRSQFQHENEVVAILAPSNIDYVTSIFALSRLGFAVLLLSNRLATEAYVNLLRKTNCNRIIHSENHTKAIAAIQKETELTCYPLLDSSVYDLKTPSGPRSPYISRGASASSCIAFIIHSSGSTGLPKPIFQTHKACLMNYSSSFGFRAFLTLPLYHNHGLSSFFRAIHSGKEISLFNASLPLSGSNLIEAMEAVNPESFHGVPYALKLLAETERGIQVLRDCKLVLFGGSSCPDDLGDRLTEAGVYIVGHYGATEMGQLMTSFRAPEDKAWNYMRPLPSAIEYIKMVPRAPNTFECVVLDGLPSKVVSNSDDPPNSFNTSDLFSPHPQLENAWKYLGRLDDRVTLVNGEKVLPIPYEHQVREHELVREACVFGVGRALPGLIIVPSEKASGMSKESLLQQLWPVIQAANARVEAFSQISQEMIAILDVGTEYPCTDKGTMIRAAFYRKFEDLINAVYNLFEAPIQPEGALQLDIAQLEAYLSEVFTVKIGIESKLTSSTDFFEAGIDSLQAITARGMMMRELDLGGNILGQNVVFEYPNIGSLASHLYCLRTGDEAVQRDEIDIMRELIKKYSHFSEHIPGPDIAEEETIILTGATGSLGAHILRQLLDLKRVKSIYCLVRATSPNAAKERVLQTLSAKKIDESSDLQKIICLPSDLSREDLGLDAENVQVLRSSLTTVIHSAWAVNFNLGVQSFEQHHIKGTFNLLNICLNVTTKLPAKLFFCSSESASAGTPLPATIHETYIDNLEHAQSMGYARSKLVTENIIKAAGEQTDIHAQVLRVGQIVGDTRHGIWNNTEAIPLMIQSATTIHALPALEETPSWMPVDLVARSVLELSGLADEACLEHTSPPYTVYHVKNSNLFHWTRDLLPALKDSGLEFDIVTQREWVQRLRDSEKDPEKNPTIKLVDFFANKYDNDKPGRKGLVLLTEKTGEKSKAILDGYDVVGNGLVGRFVASWKGNGW</sequence>
<dbReference type="Gene3D" id="3.40.50.720">
    <property type="entry name" value="NAD(P)-binding Rossmann-like Domain"/>
    <property type="match status" value="1"/>
</dbReference>
<dbReference type="Gene3D" id="1.10.1200.10">
    <property type="entry name" value="ACP-like"/>
    <property type="match status" value="1"/>
</dbReference>
<feature type="domain" description="Carrier" evidence="3">
    <location>
        <begin position="561"/>
        <end position="640"/>
    </location>
</feature>
<dbReference type="Pfam" id="PF07993">
    <property type="entry name" value="NAD_binding_4"/>
    <property type="match status" value="1"/>
</dbReference>
<evidence type="ECO:0000313" key="5">
    <source>
        <dbReference type="Proteomes" id="UP001629113"/>
    </source>
</evidence>
<dbReference type="Gene3D" id="3.40.50.12780">
    <property type="entry name" value="N-terminal domain of ligase-like"/>
    <property type="match status" value="1"/>
</dbReference>
<protein>
    <submittedName>
        <fullName evidence="4">NRPS-like enzyme (Male sterility protein)</fullName>
    </submittedName>
</protein>
<evidence type="ECO:0000313" key="4">
    <source>
        <dbReference type="EMBL" id="KAL3425255.1"/>
    </source>
</evidence>